<evidence type="ECO:0000256" key="2">
    <source>
        <dbReference type="PROSITE-ProRule" id="PRU00335"/>
    </source>
</evidence>
<name>A0A402BFY8_9CHLR</name>
<dbReference type="AlphaFoldDB" id="A0A402BFY8"/>
<dbReference type="GO" id="GO:0003700">
    <property type="term" value="F:DNA-binding transcription factor activity"/>
    <property type="evidence" value="ECO:0007669"/>
    <property type="project" value="TreeGrafter"/>
</dbReference>
<accession>A0A402BFY8</accession>
<evidence type="ECO:0000256" key="1">
    <source>
        <dbReference type="ARBA" id="ARBA00023125"/>
    </source>
</evidence>
<keyword evidence="1 2" id="KW-0238">DNA-binding</keyword>
<dbReference type="PANTHER" id="PTHR30055">
    <property type="entry name" value="HTH-TYPE TRANSCRIPTIONAL REGULATOR RUTR"/>
    <property type="match status" value="1"/>
</dbReference>
<dbReference type="Proteomes" id="UP000287171">
    <property type="component" value="Unassembled WGS sequence"/>
</dbReference>
<organism evidence="4 5">
    <name type="scientific">Dictyobacter alpinus</name>
    <dbReference type="NCBI Taxonomy" id="2014873"/>
    <lineage>
        <taxon>Bacteria</taxon>
        <taxon>Bacillati</taxon>
        <taxon>Chloroflexota</taxon>
        <taxon>Ktedonobacteria</taxon>
        <taxon>Ktedonobacterales</taxon>
        <taxon>Dictyobacteraceae</taxon>
        <taxon>Dictyobacter</taxon>
    </lineage>
</organism>
<protein>
    <submittedName>
        <fullName evidence="4">TetR family transcriptional regulator</fullName>
    </submittedName>
</protein>
<dbReference type="Pfam" id="PF00440">
    <property type="entry name" value="TetR_N"/>
    <property type="match status" value="1"/>
</dbReference>
<dbReference type="EMBL" id="BIFT01000002">
    <property type="protein sequence ID" value="GCE30177.1"/>
    <property type="molecule type" value="Genomic_DNA"/>
</dbReference>
<comment type="caution">
    <text evidence="4">The sequence shown here is derived from an EMBL/GenBank/DDBJ whole genome shotgun (WGS) entry which is preliminary data.</text>
</comment>
<gene>
    <name evidence="4" type="ORF">KDA_56610</name>
</gene>
<keyword evidence="5" id="KW-1185">Reference proteome</keyword>
<reference evidence="5" key="1">
    <citation type="submission" date="2018-12" db="EMBL/GenBank/DDBJ databases">
        <title>Tengunoibacter tsumagoiensis gen. nov., sp. nov., Dictyobacter kobayashii sp. nov., D. alpinus sp. nov., and D. joshuensis sp. nov. and description of Dictyobacteraceae fam. nov. within the order Ktedonobacterales isolated from Tengu-no-mugimeshi.</title>
        <authorList>
            <person name="Wang C.M."/>
            <person name="Zheng Y."/>
            <person name="Sakai Y."/>
            <person name="Toyoda A."/>
            <person name="Minakuchi Y."/>
            <person name="Abe K."/>
            <person name="Yokota A."/>
            <person name="Yabe S."/>
        </authorList>
    </citation>
    <scope>NUCLEOTIDE SEQUENCE [LARGE SCALE GENOMIC DNA]</scope>
    <source>
        <strain evidence="5">Uno16</strain>
    </source>
</reference>
<dbReference type="SUPFAM" id="SSF46689">
    <property type="entry name" value="Homeodomain-like"/>
    <property type="match status" value="1"/>
</dbReference>
<dbReference type="PROSITE" id="PS50977">
    <property type="entry name" value="HTH_TETR_2"/>
    <property type="match status" value="1"/>
</dbReference>
<dbReference type="PRINTS" id="PR00455">
    <property type="entry name" value="HTHTETR"/>
</dbReference>
<evidence type="ECO:0000313" key="5">
    <source>
        <dbReference type="Proteomes" id="UP000287171"/>
    </source>
</evidence>
<evidence type="ECO:0000313" key="4">
    <source>
        <dbReference type="EMBL" id="GCE30177.1"/>
    </source>
</evidence>
<evidence type="ECO:0000259" key="3">
    <source>
        <dbReference type="PROSITE" id="PS50977"/>
    </source>
</evidence>
<dbReference type="PANTHER" id="PTHR30055:SF226">
    <property type="entry name" value="HTH-TYPE TRANSCRIPTIONAL REGULATOR PKSA"/>
    <property type="match status" value="1"/>
</dbReference>
<dbReference type="InterPro" id="IPR009057">
    <property type="entry name" value="Homeodomain-like_sf"/>
</dbReference>
<sequence length="207" mass="23444">MSIEQKPTQRQQQAQQRREQIMEVGLDLFSSQGFAATSTRQISQQVGITEGLLYHYYPTKAGLLMEIVKRRHLLEGGLIALLETAKGRPLRSFMEDLIARIVLLAHEHAALLRILLGESQTNEELYGALCDTIETMIQLLVDYLASRVRVGEVRGDISLQASTQGFLGGMFLFFMTHHRLDAAQWQQQSGAFMQEWLDSWLLGVQIP</sequence>
<feature type="domain" description="HTH tetR-type" evidence="3">
    <location>
        <begin position="15"/>
        <end position="75"/>
    </location>
</feature>
<dbReference type="InterPro" id="IPR050109">
    <property type="entry name" value="HTH-type_TetR-like_transc_reg"/>
</dbReference>
<dbReference type="RefSeq" id="WP_161982471.1">
    <property type="nucleotide sequence ID" value="NZ_BIFT01000002.1"/>
</dbReference>
<feature type="DNA-binding region" description="H-T-H motif" evidence="2">
    <location>
        <begin position="38"/>
        <end position="57"/>
    </location>
</feature>
<dbReference type="InterPro" id="IPR036271">
    <property type="entry name" value="Tet_transcr_reg_TetR-rel_C_sf"/>
</dbReference>
<dbReference type="GO" id="GO:0000976">
    <property type="term" value="F:transcription cis-regulatory region binding"/>
    <property type="evidence" value="ECO:0007669"/>
    <property type="project" value="TreeGrafter"/>
</dbReference>
<dbReference type="Gene3D" id="1.10.357.10">
    <property type="entry name" value="Tetracycline Repressor, domain 2"/>
    <property type="match status" value="1"/>
</dbReference>
<proteinExistence type="predicted"/>
<dbReference type="SUPFAM" id="SSF48498">
    <property type="entry name" value="Tetracyclin repressor-like, C-terminal domain"/>
    <property type="match status" value="1"/>
</dbReference>
<dbReference type="InterPro" id="IPR001647">
    <property type="entry name" value="HTH_TetR"/>
</dbReference>